<proteinExistence type="predicted"/>
<keyword evidence="2" id="KW-0808">Transferase</keyword>
<gene>
    <name evidence="2" type="ORF">ZRA01_15360</name>
</gene>
<dbReference type="EMBL" id="BJNV01000021">
    <property type="protein sequence ID" value="GEC95463.1"/>
    <property type="molecule type" value="Genomic_DNA"/>
</dbReference>
<dbReference type="AlphaFoldDB" id="A0A4Y4CW28"/>
<keyword evidence="3" id="KW-1185">Reference proteome</keyword>
<evidence type="ECO:0000313" key="2">
    <source>
        <dbReference type="EMBL" id="GEC95463.1"/>
    </source>
</evidence>
<comment type="caution">
    <text evidence="2">The sequence shown here is derived from an EMBL/GenBank/DDBJ whole genome shotgun (WGS) entry which is preliminary data.</text>
</comment>
<sequence>MNHRERFLELQSALKAHEALWRPSPFYMRRPPWCEAWPALAAAALALDDVALEHLVADPDACRAWLAPRLPVAARLGELCDLAPLPQRALPPSGRHFDWHIPGRKREQIEAFAAHSPALWVPLLEWCAGKGHLGRRLAVSDGLPVSSLEIDPALCADAEHLAARAGVAQTVLCADALAPDSRHHVRGQAVLALHACGELHRSLVRSAASDGASGYRIAPCCYYRGAQDGYRPLSRDADLQLDGGALRLAVTETVTAPRRIQHKLARDQAWKLGFVALRNALQGEAIRPFKPVPTAWQGGSFADYCRLLAGREGLALPDEVDWARWEAAGEQRRGEVRRLELVRHGFRRALEVWLVMDLALGLEEAGFEVEVGTFCDRALTPRNLMVLAERRSG</sequence>
<dbReference type="PANTHER" id="PTHR13369">
    <property type="match status" value="1"/>
</dbReference>
<dbReference type="Proteomes" id="UP000318422">
    <property type="component" value="Unassembled WGS sequence"/>
</dbReference>
<feature type="domain" description="Methyltransferase" evidence="1">
    <location>
        <begin position="122"/>
        <end position="222"/>
    </location>
</feature>
<dbReference type="Pfam" id="PF13679">
    <property type="entry name" value="Methyltransf_32"/>
    <property type="match status" value="1"/>
</dbReference>
<accession>A0A4Y4CW28</accession>
<reference evidence="2 3" key="1">
    <citation type="submission" date="2019-06" db="EMBL/GenBank/DDBJ databases">
        <title>Whole genome shotgun sequence of Zoogloea ramigera NBRC 15342.</title>
        <authorList>
            <person name="Hosoyama A."/>
            <person name="Uohara A."/>
            <person name="Ohji S."/>
            <person name="Ichikawa N."/>
        </authorList>
    </citation>
    <scope>NUCLEOTIDE SEQUENCE [LARGE SCALE GENOMIC DNA]</scope>
    <source>
        <strain evidence="2 3">NBRC 15342</strain>
    </source>
</reference>
<evidence type="ECO:0000313" key="3">
    <source>
        <dbReference type="Proteomes" id="UP000318422"/>
    </source>
</evidence>
<dbReference type="GO" id="GO:0008168">
    <property type="term" value="F:methyltransferase activity"/>
    <property type="evidence" value="ECO:0007669"/>
    <property type="project" value="UniProtKB-KW"/>
</dbReference>
<protein>
    <submittedName>
        <fullName evidence="2">SAM-dependent methyltransferase</fullName>
    </submittedName>
</protein>
<dbReference type="InterPro" id="IPR025714">
    <property type="entry name" value="Methyltranfer_dom"/>
</dbReference>
<organism evidence="2 3">
    <name type="scientific">Zoogloea ramigera</name>
    <dbReference type="NCBI Taxonomy" id="350"/>
    <lineage>
        <taxon>Bacteria</taxon>
        <taxon>Pseudomonadati</taxon>
        <taxon>Pseudomonadota</taxon>
        <taxon>Betaproteobacteria</taxon>
        <taxon>Rhodocyclales</taxon>
        <taxon>Zoogloeaceae</taxon>
        <taxon>Zoogloea</taxon>
    </lineage>
</organism>
<dbReference type="InterPro" id="IPR029063">
    <property type="entry name" value="SAM-dependent_MTases_sf"/>
</dbReference>
<keyword evidence="2" id="KW-0489">Methyltransferase</keyword>
<dbReference type="SUPFAM" id="SSF53335">
    <property type="entry name" value="S-adenosyl-L-methionine-dependent methyltransferases"/>
    <property type="match status" value="1"/>
</dbReference>
<dbReference type="GO" id="GO:0032259">
    <property type="term" value="P:methylation"/>
    <property type="evidence" value="ECO:0007669"/>
    <property type="project" value="UniProtKB-KW"/>
</dbReference>
<dbReference type="PANTHER" id="PTHR13369:SF0">
    <property type="entry name" value="GLUTATHIONE S-TRANSFERASE C-TERMINAL DOMAIN-CONTAINING PROTEIN"/>
    <property type="match status" value="1"/>
</dbReference>
<evidence type="ECO:0000259" key="1">
    <source>
        <dbReference type="Pfam" id="PF13679"/>
    </source>
</evidence>
<name>A0A4Y4CW28_ZOORA</name>
<dbReference type="RefSeq" id="WP_141350978.1">
    <property type="nucleotide sequence ID" value="NZ_BJNV01000021.1"/>
</dbReference>
<dbReference type="OrthoDB" id="5298194at2"/>